<reference evidence="1 2" key="1">
    <citation type="submission" date="2020-02" db="EMBL/GenBank/DDBJ databases">
        <authorList>
            <person name="Ferguson B K."/>
        </authorList>
    </citation>
    <scope>NUCLEOTIDE SEQUENCE [LARGE SCALE GENOMIC DNA]</scope>
</reference>
<sequence>MQRYTIFPFSNLRIFTEQLQEIRKIKLSRVLCDNTDLIDTIQVYPMVLPDYE</sequence>
<dbReference type="GO" id="GO:0004601">
    <property type="term" value="F:peroxidase activity"/>
    <property type="evidence" value="ECO:0007669"/>
    <property type="project" value="InterPro"/>
</dbReference>
<keyword evidence="2" id="KW-1185">Reference proteome</keyword>
<organism evidence="1 2">
    <name type="scientific">Nesidiocoris tenuis</name>
    <dbReference type="NCBI Taxonomy" id="355587"/>
    <lineage>
        <taxon>Eukaryota</taxon>
        <taxon>Metazoa</taxon>
        <taxon>Ecdysozoa</taxon>
        <taxon>Arthropoda</taxon>
        <taxon>Hexapoda</taxon>
        <taxon>Insecta</taxon>
        <taxon>Pterygota</taxon>
        <taxon>Neoptera</taxon>
        <taxon>Paraneoptera</taxon>
        <taxon>Hemiptera</taxon>
        <taxon>Heteroptera</taxon>
        <taxon>Panheteroptera</taxon>
        <taxon>Cimicomorpha</taxon>
        <taxon>Miridae</taxon>
        <taxon>Dicyphina</taxon>
        <taxon>Nesidiocoris</taxon>
    </lineage>
</organism>
<dbReference type="OrthoDB" id="823504at2759"/>
<dbReference type="EMBL" id="CADCXU010032552">
    <property type="protein sequence ID" value="CAB0018312.1"/>
    <property type="molecule type" value="Genomic_DNA"/>
</dbReference>
<dbReference type="InterPro" id="IPR037120">
    <property type="entry name" value="Haem_peroxidase_sf_animal"/>
</dbReference>
<gene>
    <name evidence="1" type="ORF">NTEN_LOCUS22221</name>
</gene>
<dbReference type="InterPro" id="IPR010255">
    <property type="entry name" value="Haem_peroxidase_sf"/>
</dbReference>
<name>A0A6H5HJR3_9HEMI</name>
<dbReference type="InterPro" id="IPR019791">
    <property type="entry name" value="Haem_peroxidase_animal"/>
</dbReference>
<dbReference type="Pfam" id="PF03098">
    <property type="entry name" value="An_peroxidase"/>
    <property type="match status" value="1"/>
</dbReference>
<dbReference type="Proteomes" id="UP000479000">
    <property type="component" value="Unassembled WGS sequence"/>
</dbReference>
<accession>A0A6H5HJR3</accession>
<protein>
    <submittedName>
        <fullName evidence="1">Uncharacterized protein</fullName>
    </submittedName>
</protein>
<proteinExistence type="predicted"/>
<feature type="non-terminal residue" evidence="1">
    <location>
        <position position="52"/>
    </location>
</feature>
<dbReference type="Gene3D" id="1.10.640.10">
    <property type="entry name" value="Haem peroxidase domain superfamily, animal type"/>
    <property type="match status" value="1"/>
</dbReference>
<dbReference type="GO" id="GO:0006979">
    <property type="term" value="P:response to oxidative stress"/>
    <property type="evidence" value="ECO:0007669"/>
    <property type="project" value="InterPro"/>
</dbReference>
<dbReference type="AlphaFoldDB" id="A0A6H5HJR3"/>
<evidence type="ECO:0000313" key="2">
    <source>
        <dbReference type="Proteomes" id="UP000479000"/>
    </source>
</evidence>
<evidence type="ECO:0000313" key="1">
    <source>
        <dbReference type="EMBL" id="CAB0018312.1"/>
    </source>
</evidence>
<dbReference type="SUPFAM" id="SSF48113">
    <property type="entry name" value="Heme-dependent peroxidases"/>
    <property type="match status" value="1"/>
</dbReference>
<dbReference type="GO" id="GO:0020037">
    <property type="term" value="F:heme binding"/>
    <property type="evidence" value="ECO:0007669"/>
    <property type="project" value="InterPro"/>
</dbReference>